<comment type="function">
    <text evidence="6">Subunit of the oligosaccharyl transferase (OST) complex that catalyzes the initial transfer of a defined glycan (Glc(3)Man(9)GlcNAc(2) in eukaryotes) from the lipid carrier dolichol-pyrophosphate to an asparagine residue within an Asn-X-Ser/Thr consensus motif in nascent polypeptide chains, the first step in protein N-glycosylation. N-glycosylation occurs cotranslationally and the complex associates with the Sec61 complex at the channel-forming translocon complex that mediates protein translocation across the endoplasmic reticulum (ER). All subunits are required for a maximal enzyme activity.</text>
</comment>
<keyword evidence="8" id="KW-1185">Reference proteome</keyword>
<sequence length="81" mass="9136">MERLNWEGKPVSSMIPQKLSGIFTVWCLAIGLIYAGIYIRNAYSTTKYNRSLSDELKNTILSSIFLGFGIVLLFVKFGINI</sequence>
<evidence type="ECO:0000256" key="4">
    <source>
        <dbReference type="ARBA" id="ARBA00022989"/>
    </source>
</evidence>
<keyword evidence="5 6" id="KW-0472">Membrane</keyword>
<comment type="subcellular location">
    <subcellularLocation>
        <location evidence="1 6">Membrane</location>
        <topology evidence="1 6">Multi-pass membrane protein</topology>
    </subcellularLocation>
</comment>
<gene>
    <name evidence="7" type="ORF">BCR32DRAFT_294000</name>
</gene>
<evidence type="ECO:0000313" key="8">
    <source>
        <dbReference type="Proteomes" id="UP000193944"/>
    </source>
</evidence>
<organism evidence="7 8">
    <name type="scientific">Anaeromyces robustus</name>
    <dbReference type="NCBI Taxonomy" id="1754192"/>
    <lineage>
        <taxon>Eukaryota</taxon>
        <taxon>Fungi</taxon>
        <taxon>Fungi incertae sedis</taxon>
        <taxon>Chytridiomycota</taxon>
        <taxon>Chytridiomycota incertae sedis</taxon>
        <taxon>Neocallimastigomycetes</taxon>
        <taxon>Neocallimastigales</taxon>
        <taxon>Neocallimastigaceae</taxon>
        <taxon>Anaeromyces</taxon>
    </lineage>
</organism>
<keyword evidence="3 6" id="KW-0812">Transmembrane</keyword>
<dbReference type="Proteomes" id="UP000193944">
    <property type="component" value="Unassembled WGS sequence"/>
</dbReference>
<evidence type="ECO:0000256" key="1">
    <source>
        <dbReference type="ARBA" id="ARBA00004141"/>
    </source>
</evidence>
<dbReference type="AlphaFoldDB" id="A0A1Y1X2Y1"/>
<name>A0A1Y1X2Y1_9FUNG</name>
<dbReference type="GO" id="GO:0006487">
    <property type="term" value="P:protein N-linked glycosylation"/>
    <property type="evidence" value="ECO:0007669"/>
    <property type="project" value="UniProtKB-UniRule"/>
</dbReference>
<dbReference type="InterPro" id="IPR007915">
    <property type="entry name" value="TMEM258/Ost5"/>
</dbReference>
<accession>A0A1Y1X2Y1</accession>
<proteinExistence type="inferred from homology"/>
<comment type="caution">
    <text evidence="7">The sequence shown here is derived from an EMBL/GenBank/DDBJ whole genome shotgun (WGS) entry which is preliminary data.</text>
</comment>
<comment type="similarity">
    <text evidence="2 6">Belongs to the OST5 family.</text>
</comment>
<evidence type="ECO:0000256" key="5">
    <source>
        <dbReference type="ARBA" id="ARBA00023136"/>
    </source>
</evidence>
<comment type="subunit">
    <text evidence="6">Component of the oligosaccharyltransferase (OST) complex.</text>
</comment>
<feature type="transmembrane region" description="Helical" evidence="6">
    <location>
        <begin position="21"/>
        <end position="39"/>
    </location>
</feature>
<keyword evidence="4 6" id="KW-1133">Transmembrane helix</keyword>
<evidence type="ECO:0000313" key="7">
    <source>
        <dbReference type="EMBL" id="ORX80133.1"/>
    </source>
</evidence>
<feature type="transmembrane region" description="Helical" evidence="6">
    <location>
        <begin position="59"/>
        <end position="79"/>
    </location>
</feature>
<dbReference type="EMBL" id="MCFG01000154">
    <property type="protein sequence ID" value="ORX80133.1"/>
    <property type="molecule type" value="Genomic_DNA"/>
</dbReference>
<reference evidence="7 8" key="2">
    <citation type="submission" date="2016-08" db="EMBL/GenBank/DDBJ databases">
        <title>Pervasive Adenine N6-methylation of Active Genes in Fungi.</title>
        <authorList>
            <consortium name="DOE Joint Genome Institute"/>
            <person name="Mondo S.J."/>
            <person name="Dannebaum R.O."/>
            <person name="Kuo R.C."/>
            <person name="Labutti K."/>
            <person name="Haridas S."/>
            <person name="Kuo A."/>
            <person name="Salamov A."/>
            <person name="Ahrendt S.R."/>
            <person name="Lipzen A."/>
            <person name="Sullivan W."/>
            <person name="Andreopoulos W.B."/>
            <person name="Clum A."/>
            <person name="Lindquist E."/>
            <person name="Daum C."/>
            <person name="Ramamoorthy G.K."/>
            <person name="Gryganskyi A."/>
            <person name="Culley D."/>
            <person name="Magnuson J.K."/>
            <person name="James T.Y."/>
            <person name="O'Malley M.A."/>
            <person name="Stajich J.E."/>
            <person name="Spatafora J.W."/>
            <person name="Visel A."/>
            <person name="Grigoriev I.V."/>
        </authorList>
    </citation>
    <scope>NUCLEOTIDE SEQUENCE [LARGE SCALE GENOMIC DNA]</scope>
    <source>
        <strain evidence="7 8">S4</strain>
    </source>
</reference>
<evidence type="ECO:0000256" key="2">
    <source>
        <dbReference type="ARBA" id="ARBA00009825"/>
    </source>
</evidence>
<reference evidence="7 8" key="1">
    <citation type="submission" date="2016-08" db="EMBL/GenBank/DDBJ databases">
        <title>A Parts List for Fungal Cellulosomes Revealed by Comparative Genomics.</title>
        <authorList>
            <consortium name="DOE Joint Genome Institute"/>
            <person name="Haitjema C.H."/>
            <person name="Gilmore S.P."/>
            <person name="Henske J.K."/>
            <person name="Solomon K.V."/>
            <person name="De Groot R."/>
            <person name="Kuo A."/>
            <person name="Mondo S.J."/>
            <person name="Salamov A.A."/>
            <person name="Labutti K."/>
            <person name="Zhao Z."/>
            <person name="Chiniquy J."/>
            <person name="Barry K."/>
            <person name="Brewer H.M."/>
            <person name="Purvine S.O."/>
            <person name="Wright A.T."/>
            <person name="Boxma B."/>
            <person name="Van Alen T."/>
            <person name="Hackstein J.H."/>
            <person name="Baker S.E."/>
            <person name="Grigoriev I.V."/>
            <person name="O'Malley M.A."/>
        </authorList>
    </citation>
    <scope>NUCLEOTIDE SEQUENCE [LARGE SCALE GENOMIC DNA]</scope>
    <source>
        <strain evidence="7 8">S4</strain>
    </source>
</reference>
<dbReference type="OrthoDB" id="18408at2759"/>
<evidence type="ECO:0000256" key="6">
    <source>
        <dbReference type="RuleBase" id="RU367008"/>
    </source>
</evidence>
<dbReference type="Pfam" id="PF05251">
    <property type="entry name" value="Ost5"/>
    <property type="match status" value="1"/>
</dbReference>
<dbReference type="GO" id="GO:0008250">
    <property type="term" value="C:oligosaccharyltransferase complex"/>
    <property type="evidence" value="ECO:0007669"/>
    <property type="project" value="UniProtKB-UniRule"/>
</dbReference>
<protein>
    <recommendedName>
        <fullName evidence="6">Dolichyl-diphosphooligosaccharide-protein glycosyltransferase subunit OST5</fullName>
    </recommendedName>
</protein>
<evidence type="ECO:0000256" key="3">
    <source>
        <dbReference type="ARBA" id="ARBA00022692"/>
    </source>
</evidence>